<dbReference type="EMBL" id="BMID01000001">
    <property type="protein sequence ID" value="GGA11371.1"/>
    <property type="molecule type" value="Genomic_DNA"/>
</dbReference>
<organism evidence="2 3">
    <name type="scientific">Blastomonas marina</name>
    <dbReference type="NCBI Taxonomy" id="1867408"/>
    <lineage>
        <taxon>Bacteria</taxon>
        <taxon>Pseudomonadati</taxon>
        <taxon>Pseudomonadota</taxon>
        <taxon>Alphaproteobacteria</taxon>
        <taxon>Sphingomonadales</taxon>
        <taxon>Sphingomonadaceae</taxon>
        <taxon>Blastomonas</taxon>
    </lineage>
</organism>
<accession>A0ABQ1FFU9</accession>
<comment type="caution">
    <text evidence="2">The sequence shown here is derived from an EMBL/GenBank/DDBJ whole genome shotgun (WGS) entry which is preliminary data.</text>
</comment>
<feature type="compositionally biased region" description="Acidic residues" evidence="1">
    <location>
        <begin position="159"/>
        <end position="168"/>
    </location>
</feature>
<reference evidence="3" key="1">
    <citation type="journal article" date="2019" name="Int. J. Syst. Evol. Microbiol.">
        <title>The Global Catalogue of Microorganisms (GCM) 10K type strain sequencing project: providing services to taxonomists for standard genome sequencing and annotation.</title>
        <authorList>
            <consortium name="The Broad Institute Genomics Platform"/>
            <consortium name="The Broad Institute Genome Sequencing Center for Infectious Disease"/>
            <person name="Wu L."/>
            <person name="Ma J."/>
        </authorList>
    </citation>
    <scope>NUCLEOTIDE SEQUENCE [LARGE SCALE GENOMIC DNA]</scope>
    <source>
        <strain evidence="3">CGMCC 1.15297</strain>
    </source>
</reference>
<dbReference type="Proteomes" id="UP000603317">
    <property type="component" value="Unassembled WGS sequence"/>
</dbReference>
<keyword evidence="3" id="KW-1185">Reference proteome</keyword>
<evidence type="ECO:0000313" key="2">
    <source>
        <dbReference type="EMBL" id="GGA11371.1"/>
    </source>
</evidence>
<evidence type="ECO:0000313" key="3">
    <source>
        <dbReference type="Proteomes" id="UP000603317"/>
    </source>
</evidence>
<name>A0ABQ1FFU9_9SPHN</name>
<proteinExistence type="predicted"/>
<feature type="region of interest" description="Disordered" evidence="1">
    <location>
        <begin position="123"/>
        <end position="168"/>
    </location>
</feature>
<evidence type="ECO:0000256" key="1">
    <source>
        <dbReference type="SAM" id="MobiDB-lite"/>
    </source>
</evidence>
<sequence>MSLGGALLAFAVPLSAQGVPSDEDDGAEAGLTADEVLAESEPVVGPPLPPECEADPLNNTVVICAPRDDEQFRVPRRIDPERVDAYGDVPRAPDVFGIPNHGIPIPFGSVPEPVLIIDLEAIPEAPPGSDADRVARGLAPRGDDNGGGRRDPATRIEPDEAPADAPEN</sequence>
<feature type="compositionally biased region" description="Basic and acidic residues" evidence="1">
    <location>
        <begin position="130"/>
        <end position="158"/>
    </location>
</feature>
<gene>
    <name evidence="2" type="ORF">GCM10010923_22510</name>
</gene>
<protein>
    <submittedName>
        <fullName evidence="2">Uncharacterized protein</fullName>
    </submittedName>
</protein>